<sequence length="255" mass="27315">MTEPLVVLLHGWPGLPSDYDRVRALLPGVRCVAPALAGIGEGFEGAMPTGSASADAHAQRLLAALPGGVPLLLVGYDIGSRIAQAMMRADASRIVGAVLTPGYPGIGARAAAGDLASRFWYQHFHRTPVAARLVDGREDAVRDYLGFLVESWAASDEPVRTPRFDEVVAAYARPGAFAASIAWYRDTVGYAGGRPTSIPTTMLWPERDPLFPIAWADELETWFTDVALRVVPGGHFVPLESPEAMARAIADRLGR</sequence>
<protein>
    <submittedName>
        <fullName evidence="2">Alpha/beta hydrolase</fullName>
    </submittedName>
</protein>
<dbReference type="EMBL" id="BAAAQT010000005">
    <property type="protein sequence ID" value="GAA2172077.1"/>
    <property type="molecule type" value="Genomic_DNA"/>
</dbReference>
<dbReference type="GO" id="GO:0016787">
    <property type="term" value="F:hydrolase activity"/>
    <property type="evidence" value="ECO:0007669"/>
    <property type="project" value="UniProtKB-KW"/>
</dbReference>
<name>A0ABN3AML1_9MICO</name>
<evidence type="ECO:0000313" key="3">
    <source>
        <dbReference type="Proteomes" id="UP001501599"/>
    </source>
</evidence>
<keyword evidence="3" id="KW-1185">Reference proteome</keyword>
<keyword evidence="2" id="KW-0378">Hydrolase</keyword>
<dbReference type="SUPFAM" id="SSF53474">
    <property type="entry name" value="alpha/beta-Hydrolases"/>
    <property type="match status" value="1"/>
</dbReference>
<organism evidence="2 3">
    <name type="scientific">Agrococcus versicolor</name>
    <dbReference type="NCBI Taxonomy" id="501482"/>
    <lineage>
        <taxon>Bacteria</taxon>
        <taxon>Bacillati</taxon>
        <taxon>Actinomycetota</taxon>
        <taxon>Actinomycetes</taxon>
        <taxon>Micrococcales</taxon>
        <taxon>Microbacteriaceae</taxon>
        <taxon>Agrococcus</taxon>
    </lineage>
</organism>
<evidence type="ECO:0000313" key="2">
    <source>
        <dbReference type="EMBL" id="GAA2172077.1"/>
    </source>
</evidence>
<dbReference type="Proteomes" id="UP001501599">
    <property type="component" value="Unassembled WGS sequence"/>
</dbReference>
<evidence type="ECO:0000259" key="1">
    <source>
        <dbReference type="Pfam" id="PF12697"/>
    </source>
</evidence>
<comment type="caution">
    <text evidence="2">The sequence shown here is derived from an EMBL/GenBank/DDBJ whole genome shotgun (WGS) entry which is preliminary data.</text>
</comment>
<gene>
    <name evidence="2" type="ORF">GCM10009846_08590</name>
</gene>
<dbReference type="Gene3D" id="3.40.50.1820">
    <property type="entry name" value="alpha/beta hydrolase"/>
    <property type="match status" value="1"/>
</dbReference>
<accession>A0ABN3AML1</accession>
<feature type="domain" description="AB hydrolase-1" evidence="1">
    <location>
        <begin position="6"/>
        <end position="248"/>
    </location>
</feature>
<dbReference type="InterPro" id="IPR029058">
    <property type="entry name" value="AB_hydrolase_fold"/>
</dbReference>
<dbReference type="RefSeq" id="WP_344340724.1">
    <property type="nucleotide sequence ID" value="NZ_BAAAQT010000005.1"/>
</dbReference>
<dbReference type="InterPro" id="IPR000073">
    <property type="entry name" value="AB_hydrolase_1"/>
</dbReference>
<reference evidence="2 3" key="1">
    <citation type="journal article" date="2019" name="Int. J. Syst. Evol. Microbiol.">
        <title>The Global Catalogue of Microorganisms (GCM) 10K type strain sequencing project: providing services to taxonomists for standard genome sequencing and annotation.</title>
        <authorList>
            <consortium name="The Broad Institute Genomics Platform"/>
            <consortium name="The Broad Institute Genome Sequencing Center for Infectious Disease"/>
            <person name="Wu L."/>
            <person name="Ma J."/>
        </authorList>
    </citation>
    <scope>NUCLEOTIDE SEQUENCE [LARGE SCALE GENOMIC DNA]</scope>
    <source>
        <strain evidence="2 3">JCM 16026</strain>
    </source>
</reference>
<dbReference type="PANTHER" id="PTHR43329">
    <property type="entry name" value="EPOXIDE HYDROLASE"/>
    <property type="match status" value="1"/>
</dbReference>
<proteinExistence type="predicted"/>
<dbReference type="Pfam" id="PF12697">
    <property type="entry name" value="Abhydrolase_6"/>
    <property type="match status" value="1"/>
</dbReference>